<reference evidence="1 2" key="1">
    <citation type="journal article" date="2014" name="PLoS Genet.">
        <title>The Genome of Spironucleus salmonicida Highlights a Fish Pathogen Adapted to Fluctuating Environments.</title>
        <authorList>
            <person name="Xu F."/>
            <person name="Jerlstrom-Hultqvist J."/>
            <person name="Einarsson E."/>
            <person name="Astvaldsson A."/>
            <person name="Svard S.G."/>
            <person name="Andersson J.O."/>
        </authorList>
    </citation>
    <scope>NUCLEOTIDE SEQUENCE [LARGE SCALE GENOMIC DNA]</scope>
    <source>
        <strain evidence="1 2">ATCC 50377</strain>
    </source>
</reference>
<evidence type="ECO:0000313" key="2">
    <source>
        <dbReference type="Proteomes" id="UP000018208"/>
    </source>
</evidence>
<dbReference type="Proteomes" id="UP000018208">
    <property type="component" value="Unassembled WGS sequence"/>
</dbReference>
<sequence>MEAQLAQVQEFLKCIQLSSLFNENMFDAIKYFSNIDSSINTQFDNSEIEFQVLDFFTKEMEESALQGSQACRPFKNFHSFQDKYTNNNEFFNSDLFHPMPSGDLPFTDQVVQFQQAFQNNENIRVQITIYLRQLNSHAQMSSENAFNSIFEDYSECLQYFRAQSSSTLNVSQAQSKQDICKLDQQHSTSWGPKKLIMFGLLFCLRPMILTILYAVKVSDPINLHLFQSYKIDQSSASKQKQVNESPLICDPITNVINEFGGYYFFYELIDGIYNFLMLDECYKPDISYSIYQYILEFIMIIPPILDQYSQVFSWKQDNQIYKEINDKINKILEKTKSLTQFATSGYLEQYNDENDLLYNFPSNTIISLQELYSKVSCAKNGNYEELNLFFEQILMNQIKQQQKSIPNSISYILGLRMCLDEEYPNQLDQYLEQSILKVFGQTNPRISFYLSEQFLSSFQPFSLRYVNTVFKFAEFVYSKDIYELTNNQKAIAASRQGIALALKNYQQDLQETTVQKHLIDDIKSISSDLKKSQLDISIQTFSHLLKFYIQLIEQKIILSQQELQYYDDENLSSLTIGDQLESIIGTEEFNLQLVSLFSKFELLHTEKDFQKQQKYKIMQVNILQKQLKDITILVNTSIPEIQQFWQLDISNIECPQLNITNELDKFYLGQSSEYDSFGHIYINILQESKTCVSQAIIVDEYVIINKAVLDVTITNKQFTLNNFAFLQELEQQDKYNVVIKIYPIYKVKVDQYLLPIAFKQNQNYTYNVIQPNVNQLRELSFTYQETGQCSLNNQSCNACQFKGIQHFNFISGRFNQYLHNWEEFYSQFFIHQTQKDIIIQSLDMLQFNFVDDDIIVSDFTSLLYLFKYNYQGDLQVAFTQIAIVLLRKNLIRNTKASATYVNNIIKGYDGDKLFEFLTKIISHYYENDKENVLIQKLMSLIGNVSPFNINSKVLVFDKFSFQKFVRNQYTVIYRIIDQHGVGINLIPGVRNIFVKNSVIQNQQVVSIKFKSELKLSQVCQILYLNYNRIIDLVSNQSDIVFTKECVNVKVNDILVSSMSLSPFVKAEFKNNLLVVYIEQNQIEVFINYIMQQKLIQQSIFQTVNRMFPNNLKKNCLNNRFVIVSNHILQFLQSSESIFVQKSEDYKLDIADQILRLKGDKEFSPIHNTYIKPSSQEKVEKQLKSQLELIQEILKYYSIKLPEYQIIKKLIALLETGEFDNLLDYYPQLAVSKVIWDKMTHTDDDFIIEIE</sequence>
<name>A0A9P8LW77_9EUKA</name>
<dbReference type="EMBL" id="AUWU02000003">
    <property type="protein sequence ID" value="KAH0575409.1"/>
    <property type="molecule type" value="Genomic_DNA"/>
</dbReference>
<keyword evidence="2" id="KW-1185">Reference proteome</keyword>
<dbReference type="GeneID" id="94297065"/>
<dbReference type="RefSeq" id="XP_067766182.1">
    <property type="nucleotide sequence ID" value="XM_067906914.1"/>
</dbReference>
<comment type="caution">
    <text evidence="1">The sequence shown here is derived from an EMBL/GenBank/DDBJ whole genome shotgun (WGS) entry which is preliminary data.</text>
</comment>
<gene>
    <name evidence="1" type="ORF">SS50377_23042</name>
</gene>
<evidence type="ECO:0000313" key="1">
    <source>
        <dbReference type="EMBL" id="KAH0575409.1"/>
    </source>
</evidence>
<protein>
    <submittedName>
        <fullName evidence="1">Uncharacterized protein</fullName>
    </submittedName>
</protein>
<proteinExistence type="predicted"/>
<dbReference type="KEGG" id="ssao:94297065"/>
<organism evidence="1 2">
    <name type="scientific">Spironucleus salmonicida</name>
    <dbReference type="NCBI Taxonomy" id="348837"/>
    <lineage>
        <taxon>Eukaryota</taxon>
        <taxon>Metamonada</taxon>
        <taxon>Diplomonadida</taxon>
        <taxon>Hexamitidae</taxon>
        <taxon>Hexamitinae</taxon>
        <taxon>Spironucleus</taxon>
    </lineage>
</organism>
<dbReference type="AlphaFoldDB" id="A0A9P8LW77"/>
<accession>A0A9P8LW77</accession>